<evidence type="ECO:0000313" key="2">
    <source>
        <dbReference type="Proteomes" id="UP000283210"/>
    </source>
</evidence>
<protein>
    <submittedName>
        <fullName evidence="1">Uncharacterized protein</fullName>
    </submittedName>
</protein>
<dbReference type="AlphaFoldDB" id="A0A437C138"/>
<gene>
    <name evidence="1" type="ORF">OJAV_G00233260</name>
</gene>
<keyword evidence="2" id="KW-1185">Reference proteome</keyword>
<dbReference type="EMBL" id="CM012460">
    <property type="protein sequence ID" value="RVE56141.1"/>
    <property type="molecule type" value="Genomic_DNA"/>
</dbReference>
<accession>A0A437C138</accession>
<organism evidence="1 2">
    <name type="scientific">Oryzias javanicus</name>
    <name type="common">Javanese ricefish</name>
    <name type="synonym">Aplocheilus javanicus</name>
    <dbReference type="NCBI Taxonomy" id="123683"/>
    <lineage>
        <taxon>Eukaryota</taxon>
        <taxon>Metazoa</taxon>
        <taxon>Chordata</taxon>
        <taxon>Craniata</taxon>
        <taxon>Vertebrata</taxon>
        <taxon>Euteleostomi</taxon>
        <taxon>Actinopterygii</taxon>
        <taxon>Neopterygii</taxon>
        <taxon>Teleostei</taxon>
        <taxon>Neoteleostei</taxon>
        <taxon>Acanthomorphata</taxon>
        <taxon>Ovalentaria</taxon>
        <taxon>Atherinomorphae</taxon>
        <taxon>Beloniformes</taxon>
        <taxon>Adrianichthyidae</taxon>
        <taxon>Oryziinae</taxon>
        <taxon>Oryzias</taxon>
    </lineage>
</organism>
<dbReference type="Proteomes" id="UP000283210">
    <property type="component" value="Chromosome 24"/>
</dbReference>
<reference evidence="1 2" key="2">
    <citation type="submission" date="2019-01" db="EMBL/GenBank/DDBJ databases">
        <title>A chromosome length genome reference of the Java medaka (oryzias javanicus).</title>
        <authorList>
            <person name="Herpin A."/>
            <person name="Takehana Y."/>
            <person name="Naruse K."/>
            <person name="Ansai S."/>
            <person name="Kawaguchi M."/>
        </authorList>
    </citation>
    <scope>NUCLEOTIDE SEQUENCE [LARGE SCALE GENOMIC DNA]</scope>
    <source>
        <strain evidence="1">RS831</strain>
        <tissue evidence="1">Whole body</tissue>
    </source>
</reference>
<proteinExistence type="predicted"/>
<sequence>MPGKGKYYFGTLLLQPGRSAIISVFWRGVLQLNVSAFLHMLNRSKVNIYNTCTYSVYVPILFSSSESLPHSHKGHQKIGRPPFLQYPLGVQMIPRKNIANFHNLSTTHTGRTTWLMRSSRGKKT</sequence>
<reference evidence="1 2" key="1">
    <citation type="submission" date="2018-11" db="EMBL/GenBank/DDBJ databases">
        <authorList>
            <person name="Lopez-Roques C."/>
            <person name="Donnadieu C."/>
            <person name="Bouchez O."/>
            <person name="Klopp C."/>
            <person name="Cabau C."/>
            <person name="Zahm M."/>
        </authorList>
    </citation>
    <scope>NUCLEOTIDE SEQUENCE [LARGE SCALE GENOMIC DNA]</scope>
    <source>
        <strain evidence="1">RS831</strain>
        <tissue evidence="1">Whole body</tissue>
    </source>
</reference>
<name>A0A437C138_ORYJA</name>
<evidence type="ECO:0000313" key="1">
    <source>
        <dbReference type="EMBL" id="RVE56141.1"/>
    </source>
</evidence>